<dbReference type="RefSeq" id="WP_079291257.1">
    <property type="nucleotide sequence ID" value="NZ_MWPS01000027.1"/>
</dbReference>
<dbReference type="Proteomes" id="UP000190229">
    <property type="component" value="Unassembled WGS sequence"/>
</dbReference>
<sequence length="329" mass="35804">MDRDDDLRMYEQITETRDSLLIVCHISPDGDAIGAALAMALLCDQVGRPVFLANDDPIPKRYAFLPGADRFVRTADLADEFDQILAVDCADMRRMGEAIHRKSQTGTLLNIDHHETNCGFGDANLVDPHASATCLVLYRMLRRADAPISRDMALCLYTGIVFDTGGFRYNNTTPEIHQVAADLLSRGFQPFMVADRVLEALTREQVELVRLGLATLEVDENGRIAYVSVTQEMIAKSGADEGEAEVLLPYTRSLSGIEVGLLFRERANGDVKVSLRSRDLVDVAAIALAFAGGGHVRAAGCQLPGPLPDAISHVLKLVRAAVAEADARV</sequence>
<evidence type="ECO:0000259" key="1">
    <source>
        <dbReference type="Pfam" id="PF01368"/>
    </source>
</evidence>
<dbReference type="InterPro" id="IPR051319">
    <property type="entry name" value="Oligoribo/pAp-PDE_c-di-AMP_PDE"/>
</dbReference>
<protein>
    <recommendedName>
        <fullName evidence="5">Exopolyphosphatase</fullName>
    </recommendedName>
</protein>
<proteinExistence type="predicted"/>
<accession>A0A1V4ERZ4</accession>
<dbReference type="Gene3D" id="3.90.1640.10">
    <property type="entry name" value="inorganic pyrophosphatase (n-terminal core)"/>
    <property type="match status" value="1"/>
</dbReference>
<name>A0A1V4ERZ4_9BACL</name>
<dbReference type="InterPro" id="IPR001667">
    <property type="entry name" value="DDH_dom"/>
</dbReference>
<dbReference type="AlphaFoldDB" id="A0A1V4ERZ4"/>
<evidence type="ECO:0000259" key="2">
    <source>
        <dbReference type="Pfam" id="PF02272"/>
    </source>
</evidence>
<gene>
    <name evidence="3" type="ORF">B2M26_11335</name>
</gene>
<keyword evidence="4" id="KW-1185">Reference proteome</keyword>
<dbReference type="SUPFAM" id="SSF64182">
    <property type="entry name" value="DHH phosphoesterases"/>
    <property type="match status" value="1"/>
</dbReference>
<organism evidence="3 4">
    <name type="scientific">Ferroacidibacillus organovorans</name>
    <dbReference type="NCBI Taxonomy" id="1765683"/>
    <lineage>
        <taxon>Bacteria</taxon>
        <taxon>Bacillati</taxon>
        <taxon>Bacillota</taxon>
        <taxon>Bacilli</taxon>
        <taxon>Bacillales</taxon>
        <taxon>Alicyclobacillaceae</taxon>
        <taxon>Ferroacidibacillus</taxon>
    </lineage>
</organism>
<evidence type="ECO:0000313" key="3">
    <source>
        <dbReference type="EMBL" id="OPG15642.1"/>
    </source>
</evidence>
<reference evidence="3 4" key="1">
    <citation type="submission" date="2017-02" db="EMBL/GenBank/DDBJ databases">
        <title>Draft genome of Acidibacillus ferrooxidans Huett2.</title>
        <authorList>
            <person name="Schopf S."/>
        </authorList>
    </citation>
    <scope>NUCLEOTIDE SEQUENCE [LARGE SCALE GENOMIC DNA]</scope>
    <source>
        <strain evidence="3 4">Huett2</strain>
    </source>
</reference>
<dbReference type="Gene3D" id="3.10.310.30">
    <property type="match status" value="1"/>
</dbReference>
<dbReference type="InterPro" id="IPR038763">
    <property type="entry name" value="DHH_sf"/>
</dbReference>
<feature type="domain" description="DDH" evidence="1">
    <location>
        <begin position="20"/>
        <end position="160"/>
    </location>
</feature>
<feature type="domain" description="DHHA1" evidence="2">
    <location>
        <begin position="229"/>
        <end position="323"/>
    </location>
</feature>
<evidence type="ECO:0008006" key="5">
    <source>
        <dbReference type="Google" id="ProtNLM"/>
    </source>
</evidence>
<dbReference type="InterPro" id="IPR003156">
    <property type="entry name" value="DHHA1_dom"/>
</dbReference>
<dbReference type="PANTHER" id="PTHR47618">
    <property type="entry name" value="BIFUNCTIONAL OLIGORIBONUCLEASE AND PAP PHOSPHATASE NRNA"/>
    <property type="match status" value="1"/>
</dbReference>
<dbReference type="PANTHER" id="PTHR47618:SF1">
    <property type="entry name" value="BIFUNCTIONAL OLIGORIBONUCLEASE AND PAP PHOSPHATASE NRNA"/>
    <property type="match status" value="1"/>
</dbReference>
<comment type="caution">
    <text evidence="3">The sequence shown here is derived from an EMBL/GenBank/DDBJ whole genome shotgun (WGS) entry which is preliminary data.</text>
</comment>
<dbReference type="EMBL" id="MWPS01000027">
    <property type="protein sequence ID" value="OPG15642.1"/>
    <property type="molecule type" value="Genomic_DNA"/>
</dbReference>
<evidence type="ECO:0000313" key="4">
    <source>
        <dbReference type="Proteomes" id="UP000190229"/>
    </source>
</evidence>
<dbReference type="Pfam" id="PF02272">
    <property type="entry name" value="DHHA1"/>
    <property type="match status" value="1"/>
</dbReference>
<dbReference type="GO" id="GO:0003676">
    <property type="term" value="F:nucleic acid binding"/>
    <property type="evidence" value="ECO:0007669"/>
    <property type="project" value="InterPro"/>
</dbReference>
<dbReference type="Pfam" id="PF01368">
    <property type="entry name" value="DHH"/>
    <property type="match status" value="1"/>
</dbReference>